<keyword evidence="1" id="KW-1133">Transmembrane helix</keyword>
<evidence type="ECO:0000256" key="1">
    <source>
        <dbReference type="SAM" id="Phobius"/>
    </source>
</evidence>
<evidence type="ECO:0000313" key="3">
    <source>
        <dbReference type="Proteomes" id="UP000276133"/>
    </source>
</evidence>
<comment type="caution">
    <text evidence="2">The sequence shown here is derived from an EMBL/GenBank/DDBJ whole genome shotgun (WGS) entry which is preliminary data.</text>
</comment>
<organism evidence="2 3">
    <name type="scientific">Brachionus plicatilis</name>
    <name type="common">Marine rotifer</name>
    <name type="synonym">Brachionus muelleri</name>
    <dbReference type="NCBI Taxonomy" id="10195"/>
    <lineage>
        <taxon>Eukaryota</taxon>
        <taxon>Metazoa</taxon>
        <taxon>Spiralia</taxon>
        <taxon>Gnathifera</taxon>
        <taxon>Rotifera</taxon>
        <taxon>Eurotatoria</taxon>
        <taxon>Monogononta</taxon>
        <taxon>Pseudotrocha</taxon>
        <taxon>Ploima</taxon>
        <taxon>Brachionidae</taxon>
        <taxon>Brachionus</taxon>
    </lineage>
</organism>
<reference evidence="2 3" key="1">
    <citation type="journal article" date="2018" name="Sci. Rep.">
        <title>Genomic signatures of local adaptation to the degree of environmental predictability in rotifers.</title>
        <authorList>
            <person name="Franch-Gras L."/>
            <person name="Hahn C."/>
            <person name="Garcia-Roger E.M."/>
            <person name="Carmona M.J."/>
            <person name="Serra M."/>
            <person name="Gomez A."/>
        </authorList>
    </citation>
    <scope>NUCLEOTIDE SEQUENCE [LARGE SCALE GENOMIC DNA]</scope>
    <source>
        <strain evidence="2">HYR1</strain>
    </source>
</reference>
<dbReference type="EMBL" id="REGN01006307">
    <property type="protein sequence ID" value="RNA10085.1"/>
    <property type="molecule type" value="Genomic_DNA"/>
</dbReference>
<keyword evidence="3" id="KW-1185">Reference proteome</keyword>
<proteinExistence type="predicted"/>
<dbReference type="OrthoDB" id="8021850at2759"/>
<dbReference type="InterPro" id="IPR017384">
    <property type="entry name" value="NADH_Ub_cplx-1_asu_su-1"/>
</dbReference>
<feature type="transmembrane region" description="Helical" evidence="1">
    <location>
        <begin position="324"/>
        <end position="344"/>
    </location>
</feature>
<dbReference type="PANTHER" id="PTHR15644:SF2">
    <property type="entry name" value="OSTEOPETROSIS-ASSOCIATED TRANSMEMBRANE PROTEIN 1"/>
    <property type="match status" value="1"/>
</dbReference>
<dbReference type="AlphaFoldDB" id="A0A3M7QGJ3"/>
<keyword evidence="1 2" id="KW-0812">Transmembrane</keyword>
<gene>
    <name evidence="2" type="ORF">BpHYR1_014496</name>
</gene>
<dbReference type="PANTHER" id="PTHR15644">
    <property type="entry name" value="OSTEOPETROSIS ASSOCIATED TRANSMEMBRANE PROTEIN 1"/>
    <property type="match status" value="1"/>
</dbReference>
<sequence>MWYWTIPSLVLTGAMLFLPGYINAAGNWVATRHVHRRNYEVDHRDYYLYLRDRRITGNEYKQIGLEALDQPLNLDVCGNNVFEILKPLLKRKLIVNIQDFFELRNNISIPIENTCIASYKNLAHVSSEFIQCVANYSRPYHVCQNCLVYYLKLNDAYTLIRENTDVYAKSLYTNGLTCENIVEATDRVQTVVRISNTIREIWDASRCEDCFERYNLTNGTVNFTLKDHIVEFYQIQQELEICINNFTKKPSSLDPLFQDYEPNPNLCTVCKSLYINLTNYFSYMGKKLGKDENNMCMDPVDLFNYTRIAWSKGYKCNYRKIDEVNIFVISGVVILVTAFFYLYAGLKKTEEEREVLKISRRRGNTLSKLTKRS</sequence>
<dbReference type="GO" id="GO:0005829">
    <property type="term" value="C:cytosol"/>
    <property type="evidence" value="ECO:0007669"/>
    <property type="project" value="TreeGrafter"/>
</dbReference>
<name>A0A3M7QGJ3_BRAPC</name>
<dbReference type="Proteomes" id="UP000276133">
    <property type="component" value="Unassembled WGS sequence"/>
</dbReference>
<evidence type="ECO:0000313" key="2">
    <source>
        <dbReference type="EMBL" id="RNA10085.1"/>
    </source>
</evidence>
<accession>A0A3M7QGJ3</accession>
<keyword evidence="1" id="KW-0472">Membrane</keyword>
<dbReference type="Pfam" id="PF15879">
    <property type="entry name" value="MWFE"/>
    <property type="match status" value="1"/>
</dbReference>
<dbReference type="InterPro" id="IPR019172">
    <property type="entry name" value="Osteopetrosis-assoc_TM_1"/>
</dbReference>
<dbReference type="Pfam" id="PF09777">
    <property type="entry name" value="OSTMP1"/>
    <property type="match status" value="1"/>
</dbReference>
<dbReference type="STRING" id="10195.A0A3M7QGJ3"/>
<protein>
    <submittedName>
        <fullName evidence="2">Osteopetrosis associated transmembrane</fullName>
    </submittedName>
</protein>